<organism evidence="4 5">
    <name type="scientific">Vineibacter terrae</name>
    <dbReference type="NCBI Taxonomy" id="2586908"/>
    <lineage>
        <taxon>Bacteria</taxon>
        <taxon>Pseudomonadati</taxon>
        <taxon>Pseudomonadota</taxon>
        <taxon>Alphaproteobacteria</taxon>
        <taxon>Hyphomicrobiales</taxon>
        <taxon>Vineibacter</taxon>
    </lineage>
</organism>
<dbReference type="PANTHER" id="PTHR30273:SF2">
    <property type="entry name" value="PROTEIN FECR"/>
    <property type="match status" value="1"/>
</dbReference>
<evidence type="ECO:0000259" key="3">
    <source>
        <dbReference type="Pfam" id="PF16220"/>
    </source>
</evidence>
<evidence type="ECO:0000313" key="5">
    <source>
        <dbReference type="Proteomes" id="UP000321638"/>
    </source>
</evidence>
<comment type="caution">
    <text evidence="4">The sequence shown here is derived from an EMBL/GenBank/DDBJ whole genome shotgun (WGS) entry which is preliminary data.</text>
</comment>
<dbReference type="PIRSF" id="PIRSF018266">
    <property type="entry name" value="FecR"/>
    <property type="match status" value="1"/>
</dbReference>
<feature type="domain" description="FecR N-terminal" evidence="3">
    <location>
        <begin position="16"/>
        <end position="58"/>
    </location>
</feature>
<dbReference type="RefSeq" id="WP_147849253.1">
    <property type="nucleotide sequence ID" value="NZ_VDUZ01000028.1"/>
</dbReference>
<dbReference type="Gene3D" id="3.55.50.30">
    <property type="match status" value="1"/>
</dbReference>
<accession>A0A5C8PHQ6</accession>
<dbReference type="Pfam" id="PF16220">
    <property type="entry name" value="DUF4880"/>
    <property type="match status" value="1"/>
</dbReference>
<gene>
    <name evidence="4" type="ORF">FHP25_22630</name>
</gene>
<protein>
    <submittedName>
        <fullName evidence="4">DUF4880 domain-containing protein</fullName>
    </submittedName>
</protein>
<dbReference type="OrthoDB" id="1098280at2"/>
<dbReference type="AlphaFoldDB" id="A0A5C8PHQ6"/>
<keyword evidence="1" id="KW-1133">Transmembrane helix</keyword>
<dbReference type="InterPro" id="IPR012373">
    <property type="entry name" value="Ferrdict_sens_TM"/>
</dbReference>
<dbReference type="PANTHER" id="PTHR30273">
    <property type="entry name" value="PERIPLASMIC SIGNAL SENSOR AND SIGMA FACTOR ACTIVATOR FECR-RELATED"/>
    <property type="match status" value="1"/>
</dbReference>
<keyword evidence="5" id="KW-1185">Reference proteome</keyword>
<keyword evidence="1" id="KW-0812">Transmembrane</keyword>
<dbReference type="Proteomes" id="UP000321638">
    <property type="component" value="Unassembled WGS sequence"/>
</dbReference>
<reference evidence="4 5" key="1">
    <citation type="submission" date="2019-06" db="EMBL/GenBank/DDBJ databases">
        <title>New taxonomy in bacterial strain CC-CFT640, isolated from vineyard.</title>
        <authorList>
            <person name="Lin S.-Y."/>
            <person name="Tsai C.-F."/>
            <person name="Young C.-C."/>
        </authorList>
    </citation>
    <scope>NUCLEOTIDE SEQUENCE [LARGE SCALE GENOMIC DNA]</scope>
    <source>
        <strain evidence="4 5">CC-CFT640</strain>
    </source>
</reference>
<keyword evidence="1" id="KW-0472">Membrane</keyword>
<proteinExistence type="predicted"/>
<evidence type="ECO:0000313" key="4">
    <source>
        <dbReference type="EMBL" id="TXL72997.1"/>
    </source>
</evidence>
<dbReference type="EMBL" id="VDUZ01000028">
    <property type="protein sequence ID" value="TXL72997.1"/>
    <property type="molecule type" value="Genomic_DNA"/>
</dbReference>
<feature type="domain" description="FecR protein" evidence="2">
    <location>
        <begin position="116"/>
        <end position="208"/>
    </location>
</feature>
<dbReference type="Gene3D" id="2.60.120.1440">
    <property type="match status" value="1"/>
</dbReference>
<dbReference type="InterPro" id="IPR032623">
    <property type="entry name" value="FecR_N"/>
</dbReference>
<feature type="transmembrane region" description="Helical" evidence="1">
    <location>
        <begin position="83"/>
        <end position="106"/>
    </location>
</feature>
<dbReference type="Pfam" id="PF04773">
    <property type="entry name" value="FecR"/>
    <property type="match status" value="1"/>
</dbReference>
<dbReference type="InterPro" id="IPR006860">
    <property type="entry name" value="FecR"/>
</dbReference>
<evidence type="ECO:0000259" key="2">
    <source>
        <dbReference type="Pfam" id="PF04773"/>
    </source>
</evidence>
<sequence>MADHSHDKIAAEALQREALAWVVRLTSGAATQADADGLKAWRRRTPAHDTAFRAAVRLWQQAGAAATLANGVRPRPKLPGRRMVMAGAALAAGAAGVMLAGVRLGYVAEPSAWLAEHRTGTGEQKRVVLPDGSVAELNTRTSLSLRFTPAQRGVELLDGEASFAVTKDASRPFVVMAGRGTTTVTGTLFTVRDQDDVVRVVCVEGSVEVRARETARLSAGDLATYDDRGLHSVARADAAAETAWRRGMLVFRGQTLRQVVEEINRYRRGRIWLENAAAAQRKLSGVFHLDRLDEAITHIQRTLGLQATQLPGGIVFLR</sequence>
<dbReference type="GO" id="GO:0016989">
    <property type="term" value="F:sigma factor antagonist activity"/>
    <property type="evidence" value="ECO:0007669"/>
    <property type="project" value="TreeGrafter"/>
</dbReference>
<name>A0A5C8PHQ6_9HYPH</name>
<evidence type="ECO:0000256" key="1">
    <source>
        <dbReference type="SAM" id="Phobius"/>
    </source>
</evidence>